<feature type="compositionally biased region" description="Low complexity" evidence="1">
    <location>
        <begin position="839"/>
        <end position="864"/>
    </location>
</feature>
<protein>
    <recommendedName>
        <fullName evidence="2">VWFA domain-containing protein</fullName>
    </recommendedName>
</protein>
<dbReference type="Gene3D" id="2.60.40.1670">
    <property type="entry name" value="beta-sandwich domain of Sec23/24"/>
    <property type="match status" value="1"/>
</dbReference>
<evidence type="ECO:0000313" key="3">
    <source>
        <dbReference type="EMBL" id="KAJ6238626.1"/>
    </source>
</evidence>
<feature type="compositionally biased region" description="Low complexity" evidence="1">
    <location>
        <begin position="471"/>
        <end position="497"/>
    </location>
</feature>
<feature type="compositionally biased region" description="Basic and acidic residues" evidence="1">
    <location>
        <begin position="168"/>
        <end position="194"/>
    </location>
</feature>
<dbReference type="SUPFAM" id="SSF53300">
    <property type="entry name" value="vWA-like"/>
    <property type="match status" value="1"/>
</dbReference>
<dbReference type="Gene3D" id="1.20.120.730">
    <property type="entry name" value="Sec23/Sec24 helical domain"/>
    <property type="match status" value="1"/>
</dbReference>
<sequence length="943" mass="108496">MEFANPKIWTRKHESSSEELSDFDEDEYFNKLKEKKQDKAVNVSKPQKYIHNTNVLSLKLSNIEKATNEIKSINSLIRCENCRGVLNNLSVVRSKKEFEQFSIEREKLNLMIEERKKIDQQKQESHTKVREIKKQKEKEFKELQKKEKEKEKEKEKDNEKKKEKKKPKSVEEKENEKEKEKEKKEEDEKKKTTDSDLEEEEEIEHIIDPKKLEKTHNVWTCEFCKHDNLLENYEEEQKPATNTVDYLVKEVVKKNTMKNQDPENLERNKDFSMVYLVDTSGSMSSGVKCRTSDLETRHLERVLDIKTKVQETIHLSLINAVKIAAATQVVEINNSYPNCHVSLVEFESSIRIHDFQKSKTSGARYSGETLQKLEELKGIGKNYNIGSTIKNNFEQVLDTIYSLKTAGSTALGPAIAIGIGIASQKPGSRVILCTDGEANQGIGSLSQSGHYEYVNPLTKEKRRSIPKKSDYVYSSPTYSSDSYDSDTSGYSDSDSCSSPPPPKKSQLRNYSNSGSEPSSNENSPPPPKKSKTSQSKWQFWKKKTSQGKQKQVQQNKKKERNKQIEEQNKKKEEQKRKRKEEQLKRWEKVKDVKWEKIWHPGSEEFYKKMGNWCLEAGVVVDIVTLHGTRCQLEQIGVMSDISGGVIDIVKPVELSSRFKHLMRNSVVASDSHLELILNSNLFIIDKDDRKIGARVEQDVGNITKGLELTFSYGVKKKNREELAADNSLPFQSIITYTKTDGSKWVRVLSTAIKTTDDINEALGNLNFEMLNQNIVQRVAKIALNGDVKRSKKVLKNFSHLYQNQNIKTEKQKEQNTVFKDNLNDFRKQRKKFHYRFQASASSESDSESASSGSGSDSSSNVNNMKKSKKQKSKKKRSLFRKKKKNKKRSDKSAKFLYGAKNFSKKRNVRLFSSSDDSDDDYNMSDLSDRFDSVSSDESDYNSN</sequence>
<name>A0ABQ8Y194_9EUKA</name>
<dbReference type="EMBL" id="JAOAOG010000232">
    <property type="protein sequence ID" value="KAJ6238626.1"/>
    <property type="molecule type" value="Genomic_DNA"/>
</dbReference>
<proteinExistence type="predicted"/>
<feature type="compositionally biased region" description="Acidic residues" evidence="1">
    <location>
        <begin position="934"/>
        <end position="943"/>
    </location>
</feature>
<accession>A0ABQ8Y194</accession>
<feature type="region of interest" description="Disordered" evidence="1">
    <location>
        <begin position="836"/>
        <end position="943"/>
    </location>
</feature>
<dbReference type="InterPro" id="IPR036465">
    <property type="entry name" value="vWFA_dom_sf"/>
</dbReference>
<feature type="region of interest" description="Disordered" evidence="1">
    <location>
        <begin position="461"/>
        <end position="583"/>
    </location>
</feature>
<dbReference type="Proteomes" id="UP001150062">
    <property type="component" value="Unassembled WGS sequence"/>
</dbReference>
<feature type="region of interest" description="Disordered" evidence="1">
    <location>
        <begin position="1"/>
        <end position="21"/>
    </location>
</feature>
<dbReference type="InterPro" id="IPR050550">
    <property type="entry name" value="SEC23_SEC24_subfamily"/>
</dbReference>
<feature type="compositionally biased region" description="Low complexity" evidence="1">
    <location>
        <begin position="511"/>
        <end position="522"/>
    </location>
</feature>
<feature type="compositionally biased region" description="Basic and acidic residues" evidence="1">
    <location>
        <begin position="144"/>
        <end position="161"/>
    </location>
</feature>
<keyword evidence="4" id="KW-1185">Reference proteome</keyword>
<dbReference type="PROSITE" id="PS50234">
    <property type="entry name" value="VWFA"/>
    <property type="match status" value="1"/>
</dbReference>
<dbReference type="PANTHER" id="PTHR13803:SF36">
    <property type="entry name" value="TYPE A VON WILLEBRAND FACTOR DOMAIN-CONTAINING PROTEIN"/>
    <property type="match status" value="1"/>
</dbReference>
<comment type="caution">
    <text evidence="3">The sequence shown here is derived from an EMBL/GenBank/DDBJ whole genome shotgun (WGS) entry which is preliminary data.</text>
</comment>
<feature type="region of interest" description="Disordered" evidence="1">
    <location>
        <begin position="144"/>
        <end position="204"/>
    </location>
</feature>
<dbReference type="InterPro" id="IPR002035">
    <property type="entry name" value="VWF_A"/>
</dbReference>
<evidence type="ECO:0000313" key="4">
    <source>
        <dbReference type="Proteomes" id="UP001150062"/>
    </source>
</evidence>
<dbReference type="SUPFAM" id="SSF81995">
    <property type="entry name" value="beta-sandwich domain of Sec23/24"/>
    <property type="match status" value="1"/>
</dbReference>
<evidence type="ECO:0000256" key="1">
    <source>
        <dbReference type="SAM" id="MobiDB-lite"/>
    </source>
</evidence>
<dbReference type="PANTHER" id="PTHR13803">
    <property type="entry name" value="SEC24-RELATED PROTEIN"/>
    <property type="match status" value="1"/>
</dbReference>
<organism evidence="3 4">
    <name type="scientific">Anaeramoeba flamelloides</name>
    <dbReference type="NCBI Taxonomy" id="1746091"/>
    <lineage>
        <taxon>Eukaryota</taxon>
        <taxon>Metamonada</taxon>
        <taxon>Anaeramoebidae</taxon>
        <taxon>Anaeramoeba</taxon>
    </lineage>
</organism>
<feature type="compositionally biased region" description="Basic and acidic residues" evidence="1">
    <location>
        <begin position="561"/>
        <end position="583"/>
    </location>
</feature>
<feature type="domain" description="VWFA" evidence="2">
    <location>
        <begin position="272"/>
        <end position="447"/>
    </location>
</feature>
<dbReference type="Gene3D" id="3.40.50.410">
    <property type="entry name" value="von Willebrand factor, type A domain"/>
    <property type="match status" value="2"/>
</dbReference>
<gene>
    <name evidence="3" type="ORF">M0813_25850</name>
</gene>
<reference evidence="3" key="1">
    <citation type="submission" date="2022-08" db="EMBL/GenBank/DDBJ databases">
        <title>Novel sulfate-reducing endosymbionts in the free-living metamonad Anaeramoeba.</title>
        <authorList>
            <person name="Jerlstrom-Hultqvist J."/>
            <person name="Cepicka I."/>
            <person name="Gallot-Lavallee L."/>
            <person name="Salas-Leiva D."/>
            <person name="Curtis B.A."/>
            <person name="Zahonova K."/>
            <person name="Pipaliya S."/>
            <person name="Dacks J."/>
            <person name="Roger A.J."/>
        </authorList>
    </citation>
    <scope>NUCLEOTIDE SEQUENCE</scope>
    <source>
        <strain evidence="3">Schooner1</strain>
    </source>
</reference>
<evidence type="ECO:0000259" key="2">
    <source>
        <dbReference type="PROSITE" id="PS50234"/>
    </source>
</evidence>
<feature type="compositionally biased region" description="Basic residues" evidence="1">
    <location>
        <begin position="865"/>
        <end position="889"/>
    </location>
</feature>